<dbReference type="EMBL" id="JAUEDM010000003">
    <property type="protein sequence ID" value="KAK3321533.1"/>
    <property type="molecule type" value="Genomic_DNA"/>
</dbReference>
<feature type="compositionally biased region" description="Polar residues" evidence="7">
    <location>
        <begin position="770"/>
        <end position="781"/>
    </location>
</feature>
<dbReference type="GO" id="GO:0004843">
    <property type="term" value="F:cysteine-type deubiquitinase activity"/>
    <property type="evidence" value="ECO:0007669"/>
    <property type="project" value="UniProtKB-EC"/>
</dbReference>
<dbReference type="PANTHER" id="PTHR43982:SF6">
    <property type="entry name" value="UBIQUITIN CARBOXYL-TERMINAL HYDROLASE 2-RELATED"/>
    <property type="match status" value="1"/>
</dbReference>
<reference evidence="9" key="2">
    <citation type="submission" date="2023-06" db="EMBL/GenBank/DDBJ databases">
        <authorList>
            <consortium name="Lawrence Berkeley National Laboratory"/>
            <person name="Haridas S."/>
            <person name="Hensen N."/>
            <person name="Bonometti L."/>
            <person name="Westerberg I."/>
            <person name="Brannstrom I.O."/>
            <person name="Guillou S."/>
            <person name="Cros-Aarteil S."/>
            <person name="Calhoun S."/>
            <person name="Kuo A."/>
            <person name="Mondo S."/>
            <person name="Pangilinan J."/>
            <person name="Riley R."/>
            <person name="Labutti K."/>
            <person name="Andreopoulos B."/>
            <person name="Lipzen A."/>
            <person name="Chen C."/>
            <person name="Yanf M."/>
            <person name="Daum C."/>
            <person name="Ng V."/>
            <person name="Clum A."/>
            <person name="Steindorff A."/>
            <person name="Ohm R."/>
            <person name="Martin F."/>
            <person name="Silar P."/>
            <person name="Natvig D."/>
            <person name="Lalanne C."/>
            <person name="Gautier V."/>
            <person name="Ament-Velasquez S.L."/>
            <person name="Kruys A."/>
            <person name="Hutchinson M.I."/>
            <person name="Powell A.J."/>
            <person name="Barry K."/>
            <person name="Miller A.N."/>
            <person name="Grigoriev I.V."/>
            <person name="Debuchy R."/>
            <person name="Gladieux P."/>
            <person name="Thoren M.H."/>
            <person name="Johannesson H."/>
        </authorList>
    </citation>
    <scope>NUCLEOTIDE SEQUENCE</scope>
    <source>
        <strain evidence="9">CBS 118394</strain>
    </source>
</reference>
<proteinExistence type="predicted"/>
<dbReference type="InterPro" id="IPR001394">
    <property type="entry name" value="Peptidase_C19_UCH"/>
</dbReference>
<gene>
    <name evidence="9" type="ORF">B0H66DRAFT_618442</name>
</gene>
<sequence length="1245" mass="139607">MLVQEREMTGYENGGRLASRVIKDWFAGRLVGGPREDLQEWRCTALRDPSRQFADTGSDHDFMIIPSQTYDPTNDPERRGNILLSCMCRFCRYHFAFKISPGECGLVLGRPMHHFVSTATKYFENVVVDDPDQPETKRYPVQGQAYYTCSACPQSINVEITLPRLKTEWLRMIGSEARVREALRAAKEEDPERFQDINQEKAELYATGSLSTLNKYLQNVLTDDGTGPRKRISFRNKTFLVQFGPACEPLFRYLGFEVEYDEERDENFWLPPKLPPSEGKTVLGSLRAFYEDARSEVQNLLEEHPPQGEAVVKPISAARNRLEEVLACHNHQNRLIRPVRDDELDALRVLGAPADAEDDLLKYAYLRQKETDPANKHRYLEALGKIAAHRDVDLQLFVFEQQDNDTAQAKAQQQTASTASSDTPIDKAYAHFGLTRSCSEAPSYFINVYNVYRDQSPAQRAAHRTALLQIGKDRNSDEILAEVYKTKMEPAEACTFLSVEPSWPMDTIVMFAQTLLSEDTDLELIIMALDAISLSRPSDDPARAAFEVVFSEIRSQRTVHQSILVNTNEPSGQEPASMELPVGLGNLRNTCYLNSILQYFYSVKAVRNLVLNLDLPPMEATEQNLQNLLSGTSSSDLETGRAFVGHEFARELVTLFRELHTSGDSSITPRQRLANAALLRPEKVRPLSEEPAPVVSPKNADAPPLPPRAGENNEPKVTIDSLLEPSETASNVSSQTLVNQTEEDPSYVVVDHDTSKVDVSAPMDIEMTNEEPSSHPTSAPANETEARRSKLSVEELAAELDKPNVGSDQMDVDEVMGNAIDHLRAAFKVAHVGRSDSGPDPIEEAFFSTFIDNRKKVGERTWNRTTRSDRWVTAYPSKTGTRDLYSALENSFDLEPLPPDLLSFTTIDRAAPNFHICIQRSDGVSKNVNPIAIPETLYLDRFLHSGDTDSEAFQAKKRSWDIKTRLNEAVPIDFNDFLKEEEAKSKAPASSLVLVKPNAGDGGKPTFDADDVDQYLAQEDFSVPSYDDESGWSVLSPAIKDLFAKHNVAEPEVDMSPSTKAAVQASQTGEVTTISPASLEEFWDTFHEAESSDKSQLTQEYKDLFNSMKEVAYRLHAVVCHAGATASAGHYWVWIHDFEQDVWRKYNDTRVSVHPQEFVFHELNTKGEPYYLAYVRAKDIENLVGVPRRQVTIDPQLQQRTPLAAAGGDAQMADAYETPEAQHVEHVGQATVEQVEDVNMNTDNY</sequence>
<dbReference type="EC" id="3.4.19.12" evidence="2"/>
<dbReference type="AlphaFoldDB" id="A0AAE0IAM3"/>
<dbReference type="SUPFAM" id="SSF54001">
    <property type="entry name" value="Cysteine proteinases"/>
    <property type="match status" value="1"/>
</dbReference>
<keyword evidence="10" id="KW-1185">Reference proteome</keyword>
<organism evidence="9 10">
    <name type="scientific">Apodospora peruviana</name>
    <dbReference type="NCBI Taxonomy" id="516989"/>
    <lineage>
        <taxon>Eukaryota</taxon>
        <taxon>Fungi</taxon>
        <taxon>Dikarya</taxon>
        <taxon>Ascomycota</taxon>
        <taxon>Pezizomycotina</taxon>
        <taxon>Sordariomycetes</taxon>
        <taxon>Sordariomycetidae</taxon>
        <taxon>Sordariales</taxon>
        <taxon>Lasiosphaeriaceae</taxon>
        <taxon>Apodospora</taxon>
    </lineage>
</organism>
<dbReference type="InterPro" id="IPR028889">
    <property type="entry name" value="USP"/>
</dbReference>
<dbReference type="PROSITE" id="PS00973">
    <property type="entry name" value="USP_2"/>
    <property type="match status" value="1"/>
</dbReference>
<evidence type="ECO:0000256" key="7">
    <source>
        <dbReference type="SAM" id="MobiDB-lite"/>
    </source>
</evidence>
<keyword evidence="6" id="KW-0788">Thiol protease</keyword>
<dbReference type="CDD" id="cd02666">
    <property type="entry name" value="Peptidase_C19J"/>
    <property type="match status" value="1"/>
</dbReference>
<reference evidence="9" key="1">
    <citation type="journal article" date="2023" name="Mol. Phylogenet. Evol.">
        <title>Genome-scale phylogeny and comparative genomics of the fungal order Sordariales.</title>
        <authorList>
            <person name="Hensen N."/>
            <person name="Bonometti L."/>
            <person name="Westerberg I."/>
            <person name="Brannstrom I.O."/>
            <person name="Guillou S."/>
            <person name="Cros-Aarteil S."/>
            <person name="Calhoun S."/>
            <person name="Haridas S."/>
            <person name="Kuo A."/>
            <person name="Mondo S."/>
            <person name="Pangilinan J."/>
            <person name="Riley R."/>
            <person name="LaButti K."/>
            <person name="Andreopoulos B."/>
            <person name="Lipzen A."/>
            <person name="Chen C."/>
            <person name="Yan M."/>
            <person name="Daum C."/>
            <person name="Ng V."/>
            <person name="Clum A."/>
            <person name="Steindorff A."/>
            <person name="Ohm R.A."/>
            <person name="Martin F."/>
            <person name="Silar P."/>
            <person name="Natvig D.O."/>
            <person name="Lalanne C."/>
            <person name="Gautier V."/>
            <person name="Ament-Velasquez S.L."/>
            <person name="Kruys A."/>
            <person name="Hutchinson M.I."/>
            <person name="Powell A.J."/>
            <person name="Barry K."/>
            <person name="Miller A.N."/>
            <person name="Grigoriev I.V."/>
            <person name="Debuchy R."/>
            <person name="Gladieux P."/>
            <person name="Hiltunen Thoren M."/>
            <person name="Johannesson H."/>
        </authorList>
    </citation>
    <scope>NUCLEOTIDE SEQUENCE</scope>
    <source>
        <strain evidence="9">CBS 118394</strain>
    </source>
</reference>
<dbReference type="InterPro" id="IPR038765">
    <property type="entry name" value="Papain-like_cys_pep_sf"/>
</dbReference>
<dbReference type="InterPro" id="IPR018200">
    <property type="entry name" value="USP_CS"/>
</dbReference>
<feature type="region of interest" description="Disordered" evidence="7">
    <location>
        <begin position="767"/>
        <end position="788"/>
    </location>
</feature>
<dbReference type="PANTHER" id="PTHR43982">
    <property type="entry name" value="UBIQUITIN CARBOXYL-TERMINAL HYDROLASE"/>
    <property type="match status" value="1"/>
</dbReference>
<evidence type="ECO:0000256" key="1">
    <source>
        <dbReference type="ARBA" id="ARBA00000707"/>
    </source>
</evidence>
<evidence type="ECO:0000259" key="8">
    <source>
        <dbReference type="PROSITE" id="PS50235"/>
    </source>
</evidence>
<comment type="catalytic activity">
    <reaction evidence="1">
        <text>Thiol-dependent hydrolysis of ester, thioester, amide, peptide and isopeptide bonds formed by the C-terminal Gly of ubiquitin (a 76-residue protein attached to proteins as an intracellular targeting signal).</text>
        <dbReference type="EC" id="3.4.19.12"/>
    </reaction>
</comment>
<protein>
    <recommendedName>
        <fullName evidence="2">ubiquitinyl hydrolase 1</fullName>
        <ecNumber evidence="2">3.4.19.12</ecNumber>
    </recommendedName>
</protein>
<dbReference type="GO" id="GO:0016579">
    <property type="term" value="P:protein deubiquitination"/>
    <property type="evidence" value="ECO:0007669"/>
    <property type="project" value="InterPro"/>
</dbReference>
<comment type="caution">
    <text evidence="9">The sequence shown here is derived from an EMBL/GenBank/DDBJ whole genome shotgun (WGS) entry which is preliminary data.</text>
</comment>
<dbReference type="GO" id="GO:0061136">
    <property type="term" value="P:regulation of proteasomal protein catabolic process"/>
    <property type="evidence" value="ECO:0007669"/>
    <property type="project" value="TreeGrafter"/>
</dbReference>
<feature type="region of interest" description="Disordered" evidence="7">
    <location>
        <begin position="679"/>
        <end position="715"/>
    </location>
</feature>
<evidence type="ECO:0000256" key="5">
    <source>
        <dbReference type="ARBA" id="ARBA00022801"/>
    </source>
</evidence>
<keyword evidence="3" id="KW-0645">Protease</keyword>
<evidence type="ECO:0000313" key="9">
    <source>
        <dbReference type="EMBL" id="KAK3321533.1"/>
    </source>
</evidence>
<accession>A0AAE0IAM3</accession>
<evidence type="ECO:0000256" key="3">
    <source>
        <dbReference type="ARBA" id="ARBA00022670"/>
    </source>
</evidence>
<keyword evidence="4" id="KW-0833">Ubl conjugation pathway</keyword>
<dbReference type="PROSITE" id="PS50235">
    <property type="entry name" value="USP_3"/>
    <property type="match status" value="1"/>
</dbReference>
<evidence type="ECO:0000256" key="4">
    <source>
        <dbReference type="ARBA" id="ARBA00022786"/>
    </source>
</evidence>
<dbReference type="Proteomes" id="UP001283341">
    <property type="component" value="Unassembled WGS sequence"/>
</dbReference>
<dbReference type="Pfam" id="PF13446">
    <property type="entry name" value="RPT"/>
    <property type="match status" value="3"/>
</dbReference>
<dbReference type="InterPro" id="IPR025305">
    <property type="entry name" value="UCH_repeat_domain"/>
</dbReference>
<evidence type="ECO:0000256" key="6">
    <source>
        <dbReference type="ARBA" id="ARBA00022807"/>
    </source>
</evidence>
<dbReference type="Pfam" id="PF00443">
    <property type="entry name" value="UCH"/>
    <property type="match status" value="1"/>
</dbReference>
<name>A0AAE0IAM3_9PEZI</name>
<dbReference type="GO" id="GO:0043161">
    <property type="term" value="P:proteasome-mediated ubiquitin-dependent protein catabolic process"/>
    <property type="evidence" value="ECO:0007669"/>
    <property type="project" value="InterPro"/>
</dbReference>
<keyword evidence="5" id="KW-0378">Hydrolase</keyword>
<dbReference type="Gene3D" id="3.90.70.10">
    <property type="entry name" value="Cysteine proteinases"/>
    <property type="match status" value="2"/>
</dbReference>
<evidence type="ECO:0000256" key="2">
    <source>
        <dbReference type="ARBA" id="ARBA00012759"/>
    </source>
</evidence>
<feature type="domain" description="USP" evidence="8">
    <location>
        <begin position="582"/>
        <end position="1177"/>
    </location>
</feature>
<dbReference type="InterPro" id="IPR044635">
    <property type="entry name" value="UBP14-like"/>
</dbReference>
<dbReference type="GO" id="GO:0070628">
    <property type="term" value="F:proteasome binding"/>
    <property type="evidence" value="ECO:0007669"/>
    <property type="project" value="TreeGrafter"/>
</dbReference>
<evidence type="ECO:0000313" key="10">
    <source>
        <dbReference type="Proteomes" id="UP001283341"/>
    </source>
</evidence>